<comment type="catalytic activity">
    <reaction evidence="1">
        <text>ATP + protein L-histidine = ADP + protein N-phospho-L-histidine.</text>
        <dbReference type="EC" id="2.7.13.3"/>
    </reaction>
</comment>
<evidence type="ECO:0000256" key="5">
    <source>
        <dbReference type="ARBA" id="ARBA00022741"/>
    </source>
</evidence>
<dbReference type="InterPro" id="IPR005467">
    <property type="entry name" value="His_kinase_dom"/>
</dbReference>
<dbReference type="EMBL" id="LAYY01000016">
    <property type="protein sequence ID" value="KKK37187.1"/>
    <property type="molecule type" value="Genomic_DNA"/>
</dbReference>
<evidence type="ECO:0000259" key="13">
    <source>
        <dbReference type="PROSITE" id="PS50113"/>
    </source>
</evidence>
<gene>
    <name evidence="14" type="ORF">WQ57_14615</name>
</gene>
<dbReference type="InterPro" id="IPR000014">
    <property type="entry name" value="PAS"/>
</dbReference>
<feature type="transmembrane region" description="Helical" evidence="10">
    <location>
        <begin position="29"/>
        <end position="47"/>
    </location>
</feature>
<dbReference type="PANTHER" id="PTHR43065:SF34">
    <property type="entry name" value="SPORULATION KINASE A"/>
    <property type="match status" value="1"/>
</dbReference>
<dbReference type="GO" id="GO:0005524">
    <property type="term" value="F:ATP binding"/>
    <property type="evidence" value="ECO:0007669"/>
    <property type="project" value="UniProtKB-KW"/>
</dbReference>
<dbReference type="NCBIfam" id="TIGR00229">
    <property type="entry name" value="sensory_box"/>
    <property type="match status" value="1"/>
</dbReference>
<keyword evidence="15" id="KW-1185">Reference proteome</keyword>
<keyword evidence="6 14" id="KW-0418">Kinase</keyword>
<dbReference type="SUPFAM" id="SSF47384">
    <property type="entry name" value="Homodimeric domain of signal transducing histidine kinase"/>
    <property type="match status" value="1"/>
</dbReference>
<dbReference type="InterPro" id="IPR003594">
    <property type="entry name" value="HATPase_dom"/>
</dbReference>
<feature type="domain" description="Histidine kinase" evidence="11">
    <location>
        <begin position="198"/>
        <end position="402"/>
    </location>
</feature>
<dbReference type="Gene3D" id="1.10.287.130">
    <property type="match status" value="1"/>
</dbReference>
<dbReference type="Gene3D" id="3.30.565.10">
    <property type="entry name" value="Histidine kinase-like ATPase, C-terminal domain"/>
    <property type="match status" value="1"/>
</dbReference>
<dbReference type="SUPFAM" id="SSF55874">
    <property type="entry name" value="ATPase domain of HSP90 chaperone/DNA topoisomerase II/histidine kinase"/>
    <property type="match status" value="1"/>
</dbReference>
<dbReference type="EC" id="2.7.13.3" evidence="2"/>
<dbReference type="Proteomes" id="UP000034166">
    <property type="component" value="Unassembled WGS sequence"/>
</dbReference>
<keyword evidence="4" id="KW-0808">Transferase</keyword>
<dbReference type="InterPro" id="IPR004358">
    <property type="entry name" value="Sig_transdc_His_kin-like_C"/>
</dbReference>
<evidence type="ECO:0000313" key="14">
    <source>
        <dbReference type="EMBL" id="KKK37187.1"/>
    </source>
</evidence>
<dbReference type="GO" id="GO:0030435">
    <property type="term" value="P:sporulation resulting in formation of a cellular spore"/>
    <property type="evidence" value="ECO:0007669"/>
    <property type="project" value="UniProtKB-KW"/>
</dbReference>
<dbReference type="PROSITE" id="PS50113">
    <property type="entry name" value="PAC"/>
    <property type="match status" value="1"/>
</dbReference>
<organism evidence="14 15">
    <name type="scientific">Mesobacillus campisalis</name>
    <dbReference type="NCBI Taxonomy" id="1408103"/>
    <lineage>
        <taxon>Bacteria</taxon>
        <taxon>Bacillati</taxon>
        <taxon>Bacillota</taxon>
        <taxon>Bacilli</taxon>
        <taxon>Bacillales</taxon>
        <taxon>Bacillaceae</taxon>
        <taxon>Mesobacillus</taxon>
    </lineage>
</organism>
<dbReference type="PROSITE" id="PS50112">
    <property type="entry name" value="PAS"/>
    <property type="match status" value="1"/>
</dbReference>
<keyword evidence="10" id="KW-1133">Transmembrane helix</keyword>
<evidence type="ECO:0000256" key="6">
    <source>
        <dbReference type="ARBA" id="ARBA00022777"/>
    </source>
</evidence>
<dbReference type="InterPro" id="IPR000700">
    <property type="entry name" value="PAS-assoc_C"/>
</dbReference>
<feature type="domain" description="PAC" evidence="13">
    <location>
        <begin position="134"/>
        <end position="184"/>
    </location>
</feature>
<dbReference type="PATRIC" id="fig|1408103.3.peg.3283"/>
<dbReference type="AlphaFoldDB" id="A0A0M2SW38"/>
<evidence type="ECO:0000259" key="11">
    <source>
        <dbReference type="PROSITE" id="PS50109"/>
    </source>
</evidence>
<dbReference type="GO" id="GO:0000155">
    <property type="term" value="F:phosphorelay sensor kinase activity"/>
    <property type="evidence" value="ECO:0007669"/>
    <property type="project" value="InterPro"/>
</dbReference>
<evidence type="ECO:0000256" key="2">
    <source>
        <dbReference type="ARBA" id="ARBA00012438"/>
    </source>
</evidence>
<keyword evidence="10" id="KW-0472">Membrane</keyword>
<evidence type="ECO:0000313" key="15">
    <source>
        <dbReference type="Proteomes" id="UP000034166"/>
    </source>
</evidence>
<dbReference type="CDD" id="cd00130">
    <property type="entry name" value="PAS"/>
    <property type="match status" value="1"/>
</dbReference>
<evidence type="ECO:0000256" key="8">
    <source>
        <dbReference type="ARBA" id="ARBA00022969"/>
    </source>
</evidence>
<dbReference type="Pfam" id="PF02518">
    <property type="entry name" value="HATPase_c"/>
    <property type="match status" value="1"/>
</dbReference>
<name>A0A0M2SW38_9BACI</name>
<dbReference type="Gene3D" id="3.30.450.20">
    <property type="entry name" value="PAS domain"/>
    <property type="match status" value="1"/>
</dbReference>
<keyword evidence="10" id="KW-0812">Transmembrane</keyword>
<dbReference type="CDD" id="cd00075">
    <property type="entry name" value="HATPase"/>
    <property type="match status" value="1"/>
</dbReference>
<dbReference type="FunFam" id="1.10.287.130:FF:000040">
    <property type="entry name" value="PAS domain-containing sensor histidine kinase"/>
    <property type="match status" value="1"/>
</dbReference>
<dbReference type="RefSeq" id="WP_046524525.1">
    <property type="nucleotide sequence ID" value="NZ_LAYY01000016.1"/>
</dbReference>
<keyword evidence="5" id="KW-0547">Nucleotide-binding</keyword>
<dbReference type="Pfam" id="PF13426">
    <property type="entry name" value="PAS_9"/>
    <property type="match status" value="1"/>
</dbReference>
<dbReference type="InterPro" id="IPR036097">
    <property type="entry name" value="HisK_dim/P_sf"/>
</dbReference>
<dbReference type="PROSITE" id="PS50109">
    <property type="entry name" value="HIS_KIN"/>
    <property type="match status" value="1"/>
</dbReference>
<evidence type="ECO:0000256" key="7">
    <source>
        <dbReference type="ARBA" id="ARBA00022840"/>
    </source>
</evidence>
<evidence type="ECO:0000256" key="3">
    <source>
        <dbReference type="ARBA" id="ARBA00022553"/>
    </source>
</evidence>
<proteinExistence type="predicted"/>
<dbReference type="PANTHER" id="PTHR43065">
    <property type="entry name" value="SENSOR HISTIDINE KINASE"/>
    <property type="match status" value="1"/>
</dbReference>
<dbReference type="PRINTS" id="PR00344">
    <property type="entry name" value="BCTRLSENSOR"/>
</dbReference>
<dbReference type="InterPro" id="IPR035965">
    <property type="entry name" value="PAS-like_dom_sf"/>
</dbReference>
<keyword evidence="7" id="KW-0067">ATP-binding</keyword>
<dbReference type="CDD" id="cd00082">
    <property type="entry name" value="HisKA"/>
    <property type="match status" value="1"/>
</dbReference>
<dbReference type="Pfam" id="PF00512">
    <property type="entry name" value="HisKA"/>
    <property type="match status" value="1"/>
</dbReference>
<evidence type="ECO:0000259" key="12">
    <source>
        <dbReference type="PROSITE" id="PS50112"/>
    </source>
</evidence>
<evidence type="ECO:0000256" key="10">
    <source>
        <dbReference type="SAM" id="Phobius"/>
    </source>
</evidence>
<comment type="caution">
    <text evidence="14">The sequence shown here is derived from an EMBL/GenBank/DDBJ whole genome shotgun (WGS) entry which is preliminary data.</text>
</comment>
<protein>
    <recommendedName>
        <fullName evidence="2">histidine kinase</fullName>
        <ecNumber evidence="2">2.7.13.3</ecNumber>
    </recommendedName>
</protein>
<dbReference type="InterPro" id="IPR003661">
    <property type="entry name" value="HisK_dim/P_dom"/>
</dbReference>
<accession>A0A0M2SW38</accession>
<keyword evidence="3" id="KW-0597">Phosphoprotein</keyword>
<evidence type="ECO:0000256" key="1">
    <source>
        <dbReference type="ARBA" id="ARBA00000085"/>
    </source>
</evidence>
<reference evidence="14 15" key="1">
    <citation type="submission" date="2015-04" db="EMBL/GenBank/DDBJ databases">
        <title>Taxonomic description and genome sequence of Bacillus campisalis sp. nov., a novel member of the genus Bacillus isolated from solar saltern.</title>
        <authorList>
            <person name="Mathan Kumar R."/>
            <person name="Kaur G."/>
            <person name="Kumar A."/>
            <person name="Singh N.K."/>
            <person name="Kaur N."/>
            <person name="Kumar N."/>
            <person name="Mayilraj S."/>
        </authorList>
    </citation>
    <scope>NUCLEOTIDE SEQUENCE [LARGE SCALE GENOMIC DNA]</scope>
    <source>
        <strain evidence="14 15">SA2-6</strain>
    </source>
</reference>
<dbReference type="SMART" id="SM00388">
    <property type="entry name" value="HisKA"/>
    <property type="match status" value="1"/>
</dbReference>
<evidence type="ECO:0000256" key="4">
    <source>
        <dbReference type="ARBA" id="ARBA00022679"/>
    </source>
</evidence>
<dbReference type="InterPro" id="IPR036890">
    <property type="entry name" value="HATPase_C_sf"/>
</dbReference>
<dbReference type="OrthoDB" id="9815750at2"/>
<feature type="transmembrane region" description="Helical" evidence="10">
    <location>
        <begin position="7"/>
        <end position="23"/>
    </location>
</feature>
<evidence type="ECO:0000256" key="9">
    <source>
        <dbReference type="ARBA" id="ARBA00023012"/>
    </source>
</evidence>
<feature type="domain" description="PAS" evidence="12">
    <location>
        <begin position="60"/>
        <end position="130"/>
    </location>
</feature>
<sequence>MVKTGQITLVLISILFTAHQWFFHQEPFFTIDFIIFTLIAWLVGWQYDRMRSLEKKARASEESYKTLIDSLPESVIIHRDYQIVFVNKAAVAMIGSASKDELIGKSIFLYADSEYEGRMRARIDQAIKLRGPLTNIEHRLKRLDGSKFFFEASSLAITLGGKEAILTIGKDITERKQETERLLQKSEKLALLGQMAAGIAHEIRNPLTSIKGFIQLFKSNSLKGEYYDIVLAELERINEIVGEFLILAKPSAAVFMEHDIKVLIKDVVTLINTQSILNNVQIFVEFDRDLPLVSCEANQFKQVILNLLKNAIEAMPEGGNIDVRVVRKDEGSISVQIIDQGIGIPQERIPTLGEPFYTTKEKGTGLGLMTCFKIIESHNGKLDINSRVNEGTTVEITLPTIAQPYLIT</sequence>
<dbReference type="SMART" id="SM00091">
    <property type="entry name" value="PAS"/>
    <property type="match status" value="1"/>
</dbReference>
<dbReference type="SMART" id="SM00387">
    <property type="entry name" value="HATPase_c"/>
    <property type="match status" value="1"/>
</dbReference>
<dbReference type="SUPFAM" id="SSF55785">
    <property type="entry name" value="PYP-like sensor domain (PAS domain)"/>
    <property type="match status" value="1"/>
</dbReference>
<keyword evidence="8" id="KW-0749">Sporulation</keyword>
<keyword evidence="9" id="KW-0902">Two-component regulatory system</keyword>